<dbReference type="EnsemblMetazoa" id="CapteT209088">
    <property type="protein sequence ID" value="CapteP209088"/>
    <property type="gene ID" value="CapteG209088"/>
</dbReference>
<keyword evidence="4 6" id="KW-0472">Membrane</keyword>
<gene>
    <name evidence="9" type="ORF">CAPTEDRAFT_209088</name>
</gene>
<feature type="chain" id="PRO_5008788365" description="GDNF/GAS1 domain-containing protein" evidence="7">
    <location>
        <begin position="19"/>
        <end position="260"/>
    </location>
</feature>
<sequence>MEGPLLFLLLLLWKLSDAERCSVAQRQCMAQLGCGLAWHNFMTSCGNLLHNKTVNECHPSCRKAMTSLLMSASGSDFLTCDCDGNQFCRRQKLRMDICQSAVRAAMLKLDDPEAVVSCSLATMVCKADTSCQTAMEYYDTNCVKMFRGERCTARCHNSLDVLYRQPKAAKLRNCRCDGSSGFRRSQAARREKGGGFTCEIVQRRTQELCFARKRHQQRYKHQKQTTTPARKSAENGSGFLLGSITMVTVTMTIVLRFTIV</sequence>
<dbReference type="GO" id="GO:0005886">
    <property type="term" value="C:plasma membrane"/>
    <property type="evidence" value="ECO:0007669"/>
    <property type="project" value="UniProtKB-SubCell"/>
</dbReference>
<dbReference type="Proteomes" id="UP000014760">
    <property type="component" value="Unassembled WGS sequence"/>
</dbReference>
<keyword evidence="11" id="KW-1185">Reference proteome</keyword>
<evidence type="ECO:0000256" key="5">
    <source>
        <dbReference type="ARBA" id="ARBA00023180"/>
    </source>
</evidence>
<evidence type="ECO:0000313" key="9">
    <source>
        <dbReference type="EMBL" id="ELU06717.1"/>
    </source>
</evidence>
<accession>R7US30</accession>
<dbReference type="OMA" id="WQAIMNC"/>
<dbReference type="AlphaFoldDB" id="R7US30"/>
<evidence type="ECO:0000256" key="6">
    <source>
        <dbReference type="SAM" id="Phobius"/>
    </source>
</evidence>
<comment type="subcellular location">
    <subcellularLocation>
        <location evidence="1">Cell membrane</location>
    </subcellularLocation>
</comment>
<evidence type="ECO:0000256" key="3">
    <source>
        <dbReference type="ARBA" id="ARBA00022729"/>
    </source>
</evidence>
<keyword evidence="2" id="KW-1003">Cell membrane</keyword>
<reference evidence="11" key="1">
    <citation type="submission" date="2012-12" db="EMBL/GenBank/DDBJ databases">
        <authorList>
            <person name="Hellsten U."/>
            <person name="Grimwood J."/>
            <person name="Chapman J.A."/>
            <person name="Shapiro H."/>
            <person name="Aerts A."/>
            <person name="Otillar R.P."/>
            <person name="Terry A.Y."/>
            <person name="Boore J.L."/>
            <person name="Simakov O."/>
            <person name="Marletaz F."/>
            <person name="Cho S.-J."/>
            <person name="Edsinger-Gonzales E."/>
            <person name="Havlak P."/>
            <person name="Kuo D.-H."/>
            <person name="Larsson T."/>
            <person name="Lv J."/>
            <person name="Arendt D."/>
            <person name="Savage R."/>
            <person name="Osoegawa K."/>
            <person name="de Jong P."/>
            <person name="Lindberg D.R."/>
            <person name="Seaver E.C."/>
            <person name="Weisblat D.A."/>
            <person name="Putnam N.H."/>
            <person name="Grigoriev I.V."/>
            <person name="Rokhsar D.S."/>
        </authorList>
    </citation>
    <scope>NUCLEOTIDE SEQUENCE</scope>
    <source>
        <strain evidence="11">I ESC-2004</strain>
    </source>
</reference>
<keyword evidence="6" id="KW-1133">Transmembrane helix</keyword>
<protein>
    <recommendedName>
        <fullName evidence="8">GDNF/GAS1 domain-containing protein</fullName>
    </recommendedName>
</protein>
<organism evidence="9">
    <name type="scientific">Capitella teleta</name>
    <name type="common">Polychaete worm</name>
    <dbReference type="NCBI Taxonomy" id="283909"/>
    <lineage>
        <taxon>Eukaryota</taxon>
        <taxon>Metazoa</taxon>
        <taxon>Spiralia</taxon>
        <taxon>Lophotrochozoa</taxon>
        <taxon>Annelida</taxon>
        <taxon>Polychaeta</taxon>
        <taxon>Sedentaria</taxon>
        <taxon>Scolecida</taxon>
        <taxon>Capitellidae</taxon>
        <taxon>Capitella</taxon>
    </lineage>
</organism>
<dbReference type="InterPro" id="IPR039596">
    <property type="entry name" value="GAS1"/>
</dbReference>
<dbReference type="EMBL" id="AMQN01007332">
    <property type="status" value="NOT_ANNOTATED_CDS"/>
    <property type="molecule type" value="Genomic_DNA"/>
</dbReference>
<evidence type="ECO:0000256" key="7">
    <source>
        <dbReference type="SAM" id="SignalP"/>
    </source>
</evidence>
<feature type="domain" description="GDNF/GAS1" evidence="8">
    <location>
        <begin position="118"/>
        <end position="180"/>
    </location>
</feature>
<dbReference type="PANTHER" id="PTHR16840">
    <property type="entry name" value="GROWTH ARREST-SPECIFIC PROTEIN 1"/>
    <property type="match status" value="1"/>
</dbReference>
<keyword evidence="3 7" id="KW-0732">Signal</keyword>
<dbReference type="Pfam" id="PF02351">
    <property type="entry name" value="GDNF"/>
    <property type="match status" value="1"/>
</dbReference>
<dbReference type="OrthoDB" id="5950623at2759"/>
<reference evidence="10" key="3">
    <citation type="submission" date="2015-06" db="UniProtKB">
        <authorList>
            <consortium name="EnsemblMetazoa"/>
        </authorList>
    </citation>
    <scope>IDENTIFICATION</scope>
</reference>
<keyword evidence="5" id="KW-0325">Glycoprotein</keyword>
<evidence type="ECO:0000256" key="1">
    <source>
        <dbReference type="ARBA" id="ARBA00004236"/>
    </source>
</evidence>
<feature type="signal peptide" evidence="7">
    <location>
        <begin position="1"/>
        <end position="18"/>
    </location>
</feature>
<proteinExistence type="predicted"/>
<evidence type="ECO:0000313" key="10">
    <source>
        <dbReference type="EnsemblMetazoa" id="CapteP209088"/>
    </source>
</evidence>
<feature type="transmembrane region" description="Helical" evidence="6">
    <location>
        <begin position="238"/>
        <end position="259"/>
    </location>
</feature>
<dbReference type="EMBL" id="KB300467">
    <property type="protein sequence ID" value="ELU06717.1"/>
    <property type="molecule type" value="Genomic_DNA"/>
</dbReference>
<dbReference type="PANTHER" id="PTHR16840:SF3">
    <property type="entry name" value="GROWTH ARREST-SPECIFIC PROTEIN 1"/>
    <property type="match status" value="1"/>
</dbReference>
<evidence type="ECO:0000256" key="2">
    <source>
        <dbReference type="ARBA" id="ARBA00022475"/>
    </source>
</evidence>
<name>R7US30_CAPTE</name>
<dbReference type="STRING" id="283909.R7US30"/>
<reference evidence="9 11" key="2">
    <citation type="journal article" date="2013" name="Nature">
        <title>Insights into bilaterian evolution from three spiralian genomes.</title>
        <authorList>
            <person name="Simakov O."/>
            <person name="Marletaz F."/>
            <person name="Cho S.J."/>
            <person name="Edsinger-Gonzales E."/>
            <person name="Havlak P."/>
            <person name="Hellsten U."/>
            <person name="Kuo D.H."/>
            <person name="Larsson T."/>
            <person name="Lv J."/>
            <person name="Arendt D."/>
            <person name="Savage R."/>
            <person name="Osoegawa K."/>
            <person name="de Jong P."/>
            <person name="Grimwood J."/>
            <person name="Chapman J.A."/>
            <person name="Shapiro H."/>
            <person name="Aerts A."/>
            <person name="Otillar R.P."/>
            <person name="Terry A.Y."/>
            <person name="Boore J.L."/>
            <person name="Grigoriev I.V."/>
            <person name="Lindberg D.R."/>
            <person name="Seaver E.C."/>
            <person name="Weisblat D.A."/>
            <person name="Putnam N.H."/>
            <person name="Rokhsar D.S."/>
        </authorList>
    </citation>
    <scope>NUCLEOTIDE SEQUENCE</scope>
    <source>
        <strain evidence="9 11">I ESC-2004</strain>
    </source>
</reference>
<evidence type="ECO:0000313" key="11">
    <source>
        <dbReference type="Proteomes" id="UP000014760"/>
    </source>
</evidence>
<keyword evidence="6" id="KW-0812">Transmembrane</keyword>
<dbReference type="InterPro" id="IPR016017">
    <property type="entry name" value="GDNF/GAS1"/>
</dbReference>
<dbReference type="HOGENOM" id="CLU_068697_2_0_1"/>
<evidence type="ECO:0000256" key="4">
    <source>
        <dbReference type="ARBA" id="ARBA00023136"/>
    </source>
</evidence>
<evidence type="ECO:0000259" key="8">
    <source>
        <dbReference type="Pfam" id="PF02351"/>
    </source>
</evidence>
<dbReference type="GO" id="GO:0051726">
    <property type="term" value="P:regulation of cell cycle"/>
    <property type="evidence" value="ECO:0007669"/>
    <property type="project" value="InterPro"/>
</dbReference>